<dbReference type="AlphaFoldDB" id="A0A075GIW8"/>
<dbReference type="PIRSF" id="PIRSF006247">
    <property type="entry name" value="TrkH"/>
    <property type="match status" value="1"/>
</dbReference>
<reference evidence="13" key="1">
    <citation type="journal article" date="2014" name="Genome Biol. Evol.">
        <title>Pangenome evidence for extensive interdomain horizontal transfer affecting lineage core and shell genes in uncultured planktonic thaumarchaeota and euryarchaeota.</title>
        <authorList>
            <person name="Deschamps P."/>
            <person name="Zivanovic Y."/>
            <person name="Moreira D."/>
            <person name="Rodriguez-Valera F."/>
            <person name="Lopez-Garcia P."/>
        </authorList>
    </citation>
    <scope>NUCLEOTIDE SEQUENCE</scope>
</reference>
<keyword evidence="6" id="KW-0633">Potassium transport</keyword>
<keyword evidence="8" id="KW-0630">Potassium</keyword>
<protein>
    <submittedName>
        <fullName evidence="13">Cation transporter (TrkH)</fullName>
    </submittedName>
</protein>
<evidence type="ECO:0000256" key="1">
    <source>
        <dbReference type="ARBA" id="ARBA00004429"/>
    </source>
</evidence>
<organism evidence="13">
    <name type="scientific">uncultured marine group II/III euryarchaeote KM3_161_F10</name>
    <dbReference type="NCBI Taxonomy" id="1457915"/>
    <lineage>
        <taxon>Archaea</taxon>
        <taxon>Methanobacteriati</taxon>
        <taxon>Methanobacteriota</taxon>
        <taxon>environmental samples</taxon>
    </lineage>
</organism>
<feature type="transmembrane region" description="Helical" evidence="12">
    <location>
        <begin position="72"/>
        <end position="92"/>
    </location>
</feature>
<evidence type="ECO:0000256" key="7">
    <source>
        <dbReference type="ARBA" id="ARBA00022692"/>
    </source>
</evidence>
<keyword evidence="3" id="KW-0813">Transport</keyword>
<dbReference type="GO" id="GO:0005886">
    <property type="term" value="C:plasma membrane"/>
    <property type="evidence" value="ECO:0007669"/>
    <property type="project" value="UniProtKB-SubCell"/>
</dbReference>
<name>A0A075GIW8_9EURY</name>
<keyword evidence="5" id="KW-0997">Cell inner membrane</keyword>
<feature type="transmembrane region" description="Helical" evidence="12">
    <location>
        <begin position="432"/>
        <end position="453"/>
    </location>
</feature>
<evidence type="ECO:0000256" key="2">
    <source>
        <dbReference type="ARBA" id="ARBA00009137"/>
    </source>
</evidence>
<evidence type="ECO:0000256" key="3">
    <source>
        <dbReference type="ARBA" id="ARBA00022448"/>
    </source>
</evidence>
<evidence type="ECO:0000256" key="11">
    <source>
        <dbReference type="ARBA" id="ARBA00023136"/>
    </source>
</evidence>
<dbReference type="PANTHER" id="PTHR32024:SF2">
    <property type="entry name" value="TRK SYSTEM POTASSIUM UPTAKE PROTEIN TRKG-RELATED"/>
    <property type="match status" value="1"/>
</dbReference>
<dbReference type="InterPro" id="IPR004772">
    <property type="entry name" value="TrkH"/>
</dbReference>
<keyword evidence="4" id="KW-1003">Cell membrane</keyword>
<evidence type="ECO:0000256" key="4">
    <source>
        <dbReference type="ARBA" id="ARBA00022475"/>
    </source>
</evidence>
<feature type="transmembrane region" description="Helical" evidence="12">
    <location>
        <begin position="159"/>
        <end position="178"/>
    </location>
</feature>
<accession>A0A075GIW8</accession>
<comment type="similarity">
    <text evidence="2">Belongs to the TrkH potassium transport family.</text>
</comment>
<dbReference type="GO" id="GO:0015379">
    <property type="term" value="F:potassium:chloride symporter activity"/>
    <property type="evidence" value="ECO:0007669"/>
    <property type="project" value="InterPro"/>
</dbReference>
<evidence type="ECO:0000256" key="8">
    <source>
        <dbReference type="ARBA" id="ARBA00022958"/>
    </source>
</evidence>
<feature type="transmembrane region" description="Helical" evidence="12">
    <location>
        <begin position="206"/>
        <end position="225"/>
    </location>
</feature>
<proteinExistence type="inferred from homology"/>
<feature type="transmembrane region" description="Helical" evidence="12">
    <location>
        <begin position="494"/>
        <end position="516"/>
    </location>
</feature>
<evidence type="ECO:0000313" key="13">
    <source>
        <dbReference type="EMBL" id="AIF03160.1"/>
    </source>
</evidence>
<gene>
    <name evidence="13" type="primary">trkH</name>
</gene>
<feature type="transmembrane region" description="Helical" evidence="12">
    <location>
        <begin position="367"/>
        <end position="389"/>
    </location>
</feature>
<evidence type="ECO:0000256" key="10">
    <source>
        <dbReference type="ARBA" id="ARBA00023065"/>
    </source>
</evidence>
<dbReference type="EMBL" id="KF900672">
    <property type="protein sequence ID" value="AIF03160.1"/>
    <property type="molecule type" value="Genomic_DNA"/>
</dbReference>
<comment type="subcellular location">
    <subcellularLocation>
        <location evidence="1">Cell inner membrane</location>
        <topology evidence="1">Multi-pass membrane protein</topology>
    </subcellularLocation>
</comment>
<keyword evidence="11 12" id="KW-0472">Membrane</keyword>
<feature type="transmembrane region" description="Helical" evidence="12">
    <location>
        <begin position="264"/>
        <end position="286"/>
    </location>
</feature>
<keyword evidence="10" id="KW-0406">Ion transport</keyword>
<evidence type="ECO:0000256" key="6">
    <source>
        <dbReference type="ARBA" id="ARBA00022538"/>
    </source>
</evidence>
<dbReference type="PANTHER" id="PTHR32024">
    <property type="entry name" value="TRK SYSTEM POTASSIUM UPTAKE PROTEIN TRKG-RELATED"/>
    <property type="match status" value="1"/>
</dbReference>
<dbReference type="InterPro" id="IPR003445">
    <property type="entry name" value="Cat_transpt"/>
</dbReference>
<evidence type="ECO:0000256" key="9">
    <source>
        <dbReference type="ARBA" id="ARBA00022989"/>
    </source>
</evidence>
<evidence type="ECO:0000256" key="5">
    <source>
        <dbReference type="ARBA" id="ARBA00022519"/>
    </source>
</evidence>
<feature type="transmembrane region" description="Helical" evidence="12">
    <location>
        <begin position="38"/>
        <end position="60"/>
    </location>
</feature>
<evidence type="ECO:0000256" key="12">
    <source>
        <dbReference type="SAM" id="Phobius"/>
    </source>
</evidence>
<dbReference type="Pfam" id="PF02386">
    <property type="entry name" value="TrkH"/>
    <property type="match status" value="1"/>
</dbReference>
<sequence>MRGRLLLSLLGVLLALFGSTFLLPLAAGLLLSEPSEQVAWLYGLPLLLSVGGGLLLYLRFRSEEELRDREAFALVSAAWLVFAVFGAIPYVMAGDMAGSDGAPLLVYEPTLAEAYFESISGLTTTGATVFDASVANGTTADGYYNAPKSLLLWRSQSQWLGGMGIIVLATVVLSRLLGGGIQVLRAEMPGTGVTRVKPQMAQTARLLWGLYAGLTVAEVLLLRFVGGLPLYDAVCTAFSTVATGGFSPQAGSIGAYNSGLVEGIVAVFMLTAGINFVLLYGFFSSVRRNREQRLLHGLRQLWTSGEFRYYLSFVAIAITLVVIGLWAPMQGGGRAPAEALRPALFQVVSLLTGTGFTTQDFGSWAPAAQFVLLLLMFVGGCAGSTAGGLKVIRIEILLKALWRELFLVIHPRAVRKLRLGAKVLDETLVRNVAVFFFIYIILFLTGALVLLYLEPGWTLVDAMGASIACLSNVGPGLGAVGPGASYAGLASPTLGVLSLLMWLGRLEIITGLLLFFPGTYRD</sequence>
<keyword evidence="9 12" id="KW-1133">Transmembrane helix</keyword>
<feature type="transmembrane region" description="Helical" evidence="12">
    <location>
        <begin position="307"/>
        <end position="327"/>
    </location>
</feature>
<keyword evidence="7 12" id="KW-0812">Transmembrane</keyword>